<dbReference type="GO" id="GO:0003700">
    <property type="term" value="F:DNA-binding transcription factor activity"/>
    <property type="evidence" value="ECO:0007669"/>
    <property type="project" value="InterPro"/>
</dbReference>
<dbReference type="Proteomes" id="UP000663505">
    <property type="component" value="Chromosome"/>
</dbReference>
<dbReference type="AlphaFoldDB" id="A0A9X7W0D9"/>
<dbReference type="EMBL" id="CP071182">
    <property type="protein sequence ID" value="QSO48142.1"/>
    <property type="molecule type" value="Genomic_DNA"/>
</dbReference>
<dbReference type="GO" id="GO:0006352">
    <property type="term" value="P:DNA-templated transcription initiation"/>
    <property type="evidence" value="ECO:0007669"/>
    <property type="project" value="InterPro"/>
</dbReference>
<dbReference type="NCBIfam" id="TIGR02937">
    <property type="entry name" value="sigma70-ECF"/>
    <property type="match status" value="1"/>
</dbReference>
<dbReference type="InterPro" id="IPR036388">
    <property type="entry name" value="WH-like_DNA-bd_sf"/>
</dbReference>
<reference evidence="1 2" key="1">
    <citation type="submission" date="2021-02" db="EMBL/GenBank/DDBJ databases">
        <title>Alicyclobacillus curvatus sp. nov. and Alicyclobacillus mengziensis sp. nov., two acidophilic bacteria isolated from acid mine drainage.</title>
        <authorList>
            <person name="Huang Y."/>
        </authorList>
    </citation>
    <scope>NUCLEOTIDE SEQUENCE [LARGE SCALE GENOMIC DNA]</scope>
    <source>
        <strain evidence="1 2">S30H14</strain>
    </source>
</reference>
<organism evidence="1 2">
    <name type="scientific">Alicyclobacillus mengziensis</name>
    <dbReference type="NCBI Taxonomy" id="2931921"/>
    <lineage>
        <taxon>Bacteria</taxon>
        <taxon>Bacillati</taxon>
        <taxon>Bacillota</taxon>
        <taxon>Bacilli</taxon>
        <taxon>Bacillales</taxon>
        <taxon>Alicyclobacillaceae</taxon>
        <taxon>Alicyclobacillus</taxon>
    </lineage>
</organism>
<dbReference type="RefSeq" id="WP_206657479.1">
    <property type="nucleotide sequence ID" value="NZ_CP071182.1"/>
</dbReference>
<dbReference type="InterPro" id="IPR014284">
    <property type="entry name" value="RNA_pol_sigma-70_dom"/>
</dbReference>
<dbReference type="SUPFAM" id="SSF88659">
    <property type="entry name" value="Sigma3 and sigma4 domains of RNA polymerase sigma factors"/>
    <property type="match status" value="1"/>
</dbReference>
<dbReference type="Gene3D" id="1.10.10.10">
    <property type="entry name" value="Winged helix-like DNA-binding domain superfamily/Winged helix DNA-binding domain"/>
    <property type="match status" value="1"/>
</dbReference>
<proteinExistence type="predicted"/>
<dbReference type="InterPro" id="IPR013324">
    <property type="entry name" value="RNA_pol_sigma_r3/r4-like"/>
</dbReference>
<evidence type="ECO:0000313" key="1">
    <source>
        <dbReference type="EMBL" id="QSO48142.1"/>
    </source>
</evidence>
<gene>
    <name evidence="1" type="ORF">JZ786_03800</name>
</gene>
<dbReference type="KEGG" id="afx:JZ786_03800"/>
<sequence length="179" mass="21217">MGYFDYKDYAVAVARRFIRYRRSAMIDESDLVNTAMVRLWELESQRGELDEQTARRTIRFSMLDAVRSSSIVRTPRNVNMRQAIQAYQQISTISPRDEPRFSPVDEWVEEEPVRQVWLIVEGLPQEDRLLLSLIWEQGCSIQEAADVLYLSKSQVFRRYQDILKRIKSQILIQKRKATR</sequence>
<accession>A0A9X7W0D9</accession>
<evidence type="ECO:0000313" key="2">
    <source>
        <dbReference type="Proteomes" id="UP000663505"/>
    </source>
</evidence>
<name>A0A9X7W0D9_9BACL</name>
<protein>
    <submittedName>
        <fullName evidence="1">Sigma-70 family RNA polymerase sigma factor</fullName>
    </submittedName>
</protein>
<keyword evidence="2" id="KW-1185">Reference proteome</keyword>